<keyword evidence="3" id="KW-1185">Reference proteome</keyword>
<dbReference type="GeneID" id="73324480"/>
<dbReference type="InterPro" id="IPR037523">
    <property type="entry name" value="VOC_core"/>
</dbReference>
<evidence type="ECO:0000259" key="1">
    <source>
        <dbReference type="PROSITE" id="PS51819"/>
    </source>
</evidence>
<dbReference type="PROSITE" id="PS51819">
    <property type="entry name" value="VOC"/>
    <property type="match status" value="1"/>
</dbReference>
<feature type="domain" description="VOC" evidence="1">
    <location>
        <begin position="11"/>
        <end position="128"/>
    </location>
</feature>
<evidence type="ECO:0000313" key="2">
    <source>
        <dbReference type="EMBL" id="GKT43497.1"/>
    </source>
</evidence>
<reference evidence="2 3" key="1">
    <citation type="submission" date="2022-03" db="EMBL/GenBank/DDBJ databases">
        <title>Genome data of Colletotrichum spp.</title>
        <authorList>
            <person name="Utami Y.D."/>
            <person name="Hiruma K."/>
        </authorList>
    </citation>
    <scope>NUCLEOTIDE SEQUENCE [LARGE SCALE GENOMIC DNA]</scope>
    <source>
        <strain evidence="2 3">MAFF 239500</strain>
    </source>
</reference>
<dbReference type="InterPro" id="IPR029068">
    <property type="entry name" value="Glyas_Bleomycin-R_OHBP_Dase"/>
</dbReference>
<dbReference type="Proteomes" id="UP001055115">
    <property type="component" value="Unassembled WGS sequence"/>
</dbReference>
<dbReference type="RefSeq" id="XP_049125847.1">
    <property type="nucleotide sequence ID" value="XM_049269890.1"/>
</dbReference>
<dbReference type="Gene3D" id="3.10.180.10">
    <property type="entry name" value="2,3-Dihydroxybiphenyl 1,2-Dioxygenase, domain 1"/>
    <property type="match status" value="1"/>
</dbReference>
<protein>
    <submittedName>
        <fullName evidence="2">Biphenyl-2,3-diol 1,2-dioxygenase 2</fullName>
    </submittedName>
</protein>
<dbReference type="Pfam" id="PF00903">
    <property type="entry name" value="Glyoxalase"/>
    <property type="match status" value="1"/>
</dbReference>
<gene>
    <name evidence="2" type="ORF">ColSpa_03678</name>
</gene>
<organism evidence="2 3">
    <name type="scientific">Colletotrichum spaethianum</name>
    <dbReference type="NCBI Taxonomy" id="700344"/>
    <lineage>
        <taxon>Eukaryota</taxon>
        <taxon>Fungi</taxon>
        <taxon>Dikarya</taxon>
        <taxon>Ascomycota</taxon>
        <taxon>Pezizomycotina</taxon>
        <taxon>Sordariomycetes</taxon>
        <taxon>Hypocreomycetidae</taxon>
        <taxon>Glomerellales</taxon>
        <taxon>Glomerellaceae</taxon>
        <taxon>Colletotrichum</taxon>
        <taxon>Colletotrichum spaethianum species complex</taxon>
    </lineage>
</organism>
<name>A0AA37LG36_9PEZI</name>
<accession>A0AA37LG36</accession>
<dbReference type="SUPFAM" id="SSF54593">
    <property type="entry name" value="Glyoxalase/Bleomycin resistance protein/Dihydroxybiphenyl dioxygenase"/>
    <property type="match status" value="1"/>
</dbReference>
<dbReference type="AlphaFoldDB" id="A0AA37LG36"/>
<dbReference type="InterPro" id="IPR004360">
    <property type="entry name" value="Glyas_Fos-R_dOase_dom"/>
</dbReference>
<dbReference type="EMBL" id="BQXU01000007">
    <property type="protein sequence ID" value="GKT43497.1"/>
    <property type="molecule type" value="Genomic_DNA"/>
</dbReference>
<evidence type="ECO:0000313" key="3">
    <source>
        <dbReference type="Proteomes" id="UP001055115"/>
    </source>
</evidence>
<proteinExistence type="predicted"/>
<comment type="caution">
    <text evidence="2">The sequence shown here is derived from an EMBL/GenBank/DDBJ whole genome shotgun (WGS) entry which is preliminary data.</text>
</comment>
<sequence>MAPFSVPAPSEIAHLGFRTSNPQRLVDFYLKFLGARVVLINDFISVLTWDQEHHRLAIINDAIAIPKKENTCGLDHVALKFASVGELVKVYQSGREAGIKPFLCLNHGVSTSLYYRDPDGNRIEALIEAYNNPEDVQKHMATLDPLNIKAARFDPEDLMRRVNAGEDDEALRRAGFIGPSHVAPQQLGS</sequence>